<dbReference type="AlphaFoldDB" id="W9QER4"/>
<gene>
    <name evidence="4" type="ORF">FOVG_01379</name>
</gene>
<dbReference type="EMBL" id="JH650968">
    <property type="protein sequence ID" value="EXA53641.1"/>
    <property type="molecule type" value="Genomic_DNA"/>
</dbReference>
<evidence type="ECO:0000256" key="2">
    <source>
        <dbReference type="ARBA" id="ARBA00023043"/>
    </source>
</evidence>
<dbReference type="GO" id="GO:0085020">
    <property type="term" value="P:protein K6-linked ubiquitination"/>
    <property type="evidence" value="ECO:0007669"/>
    <property type="project" value="TreeGrafter"/>
</dbReference>
<dbReference type="PROSITE" id="PS50297">
    <property type="entry name" value="ANK_REP_REGION"/>
    <property type="match status" value="1"/>
</dbReference>
<keyword evidence="2 3" id="KW-0040">ANK repeat</keyword>
<keyword evidence="1" id="KW-0677">Repeat</keyword>
<dbReference type="PANTHER" id="PTHR24171:SF8">
    <property type="entry name" value="BRCA1-ASSOCIATED RING DOMAIN PROTEIN 1"/>
    <property type="match status" value="1"/>
</dbReference>
<reference evidence="4" key="2">
    <citation type="submission" date="2012-05" db="EMBL/GenBank/DDBJ databases">
        <title>Annotation of the Genome Sequence of Fusarium oxysporum HDV247.</title>
        <authorList>
            <consortium name="The Broad Institute Genomics Platform"/>
            <person name="Ma L.-J."/>
            <person name="Corby-Kistler H."/>
            <person name="Broz K."/>
            <person name="Gale L.R."/>
            <person name="Jonkers W."/>
            <person name="O'Donnell K."/>
            <person name="Ploetz R."/>
            <person name="Steinberg C."/>
            <person name="Schwartz D.C."/>
            <person name="VanEtten H."/>
            <person name="Zhou S."/>
            <person name="Young S.K."/>
            <person name="Zeng Q."/>
            <person name="Gargeya S."/>
            <person name="Fitzgerald M."/>
            <person name="Abouelleil A."/>
            <person name="Alvarado L."/>
            <person name="Chapman S.B."/>
            <person name="Gainer-Dewar J."/>
            <person name="Goldberg J."/>
            <person name="Griggs A."/>
            <person name="Gujja S."/>
            <person name="Hansen M."/>
            <person name="Howarth C."/>
            <person name="Imamovic A."/>
            <person name="Ireland A."/>
            <person name="Larimer J."/>
            <person name="McCowan C."/>
            <person name="Murphy C."/>
            <person name="Pearson M."/>
            <person name="Poon T.W."/>
            <person name="Priest M."/>
            <person name="Roberts A."/>
            <person name="Saif S."/>
            <person name="Shea T."/>
            <person name="Sykes S."/>
            <person name="Wortman J."/>
            <person name="Nusbaum C."/>
            <person name="Birren B."/>
        </authorList>
    </citation>
    <scope>NUCLEOTIDE SEQUENCE</scope>
    <source>
        <strain evidence="4">HDV247</strain>
    </source>
</reference>
<protein>
    <submittedName>
        <fullName evidence="4">Uncharacterized protein</fullName>
    </submittedName>
</protein>
<dbReference type="PANTHER" id="PTHR24171">
    <property type="entry name" value="ANKYRIN REPEAT DOMAIN-CONTAINING PROTEIN 39-RELATED"/>
    <property type="match status" value="1"/>
</dbReference>
<evidence type="ECO:0000256" key="1">
    <source>
        <dbReference type="ARBA" id="ARBA00022737"/>
    </source>
</evidence>
<dbReference type="HOGENOM" id="CLU_990580_0_0_1"/>
<organism evidence="4">
    <name type="scientific">Fusarium oxysporum f. sp. pisi HDV247</name>
    <dbReference type="NCBI Taxonomy" id="1080344"/>
    <lineage>
        <taxon>Eukaryota</taxon>
        <taxon>Fungi</taxon>
        <taxon>Dikarya</taxon>
        <taxon>Ascomycota</taxon>
        <taxon>Pezizomycotina</taxon>
        <taxon>Sordariomycetes</taxon>
        <taxon>Hypocreomycetidae</taxon>
        <taxon>Hypocreales</taxon>
        <taxon>Nectriaceae</taxon>
        <taxon>Fusarium</taxon>
        <taxon>Fusarium oxysporum species complex</taxon>
    </lineage>
</organism>
<dbReference type="Gene3D" id="1.25.40.20">
    <property type="entry name" value="Ankyrin repeat-containing domain"/>
    <property type="match status" value="1"/>
</dbReference>
<dbReference type="GO" id="GO:0004842">
    <property type="term" value="F:ubiquitin-protein transferase activity"/>
    <property type="evidence" value="ECO:0007669"/>
    <property type="project" value="TreeGrafter"/>
</dbReference>
<reference evidence="4" key="1">
    <citation type="submission" date="2011-10" db="EMBL/GenBank/DDBJ databases">
        <title>The Genome Sequence of Fusarium oxysporum HDV247.</title>
        <authorList>
            <consortium name="The Broad Institute Genome Sequencing Platform"/>
            <person name="Ma L.-J."/>
            <person name="Gale L.R."/>
            <person name="Schwartz D.C."/>
            <person name="Zhou S."/>
            <person name="Corby-Kistler H."/>
            <person name="Young S.K."/>
            <person name="Zeng Q."/>
            <person name="Gargeya S."/>
            <person name="Fitzgerald M."/>
            <person name="Haas B."/>
            <person name="Abouelleil A."/>
            <person name="Alvarado L."/>
            <person name="Arachchi H.M."/>
            <person name="Berlin A."/>
            <person name="Brown A."/>
            <person name="Chapman S.B."/>
            <person name="Chen Z."/>
            <person name="Dunbar C."/>
            <person name="Freedman E."/>
            <person name="Gearin G."/>
            <person name="Goldberg J."/>
            <person name="Griggs A."/>
            <person name="Gujja S."/>
            <person name="Heiman D."/>
            <person name="Howarth C."/>
            <person name="Larson L."/>
            <person name="Lui A."/>
            <person name="MacDonald P.J.P."/>
            <person name="Montmayeur A."/>
            <person name="Murphy C."/>
            <person name="Neiman D."/>
            <person name="Pearson M."/>
            <person name="Priest M."/>
            <person name="Roberts A."/>
            <person name="Saif S."/>
            <person name="Shea T."/>
            <person name="Shenoy N."/>
            <person name="Sisk P."/>
            <person name="Stolte C."/>
            <person name="Sykes S."/>
            <person name="Wortman J."/>
            <person name="Nusbaum C."/>
            <person name="Birren B."/>
        </authorList>
    </citation>
    <scope>NUCLEOTIDE SEQUENCE [LARGE SCALE GENOMIC DNA]</scope>
    <source>
        <strain evidence="4">HDV247</strain>
    </source>
</reference>
<accession>W9QER4</accession>
<feature type="repeat" description="ANK" evidence="3">
    <location>
        <begin position="229"/>
        <end position="261"/>
    </location>
</feature>
<dbReference type="SMART" id="SM00248">
    <property type="entry name" value="ANK"/>
    <property type="match status" value="2"/>
</dbReference>
<evidence type="ECO:0000256" key="3">
    <source>
        <dbReference type="PROSITE-ProRule" id="PRU00023"/>
    </source>
</evidence>
<dbReference type="PROSITE" id="PS50088">
    <property type="entry name" value="ANK_REPEAT"/>
    <property type="match status" value="1"/>
</dbReference>
<dbReference type="Proteomes" id="UP000030751">
    <property type="component" value="Unassembled WGS sequence"/>
</dbReference>
<dbReference type="OrthoDB" id="4772757at2759"/>
<proteinExistence type="predicted"/>
<evidence type="ECO:0000313" key="4">
    <source>
        <dbReference type="EMBL" id="EXA53641.1"/>
    </source>
</evidence>
<dbReference type="Pfam" id="PF12796">
    <property type="entry name" value="Ank_2"/>
    <property type="match status" value="1"/>
</dbReference>
<sequence length="281" mass="30971">MEDGGLHARISRILSRAIPTRGHHLDQHFPIWSYAEGPTKTASNLCVCHGNDSLFDATRRAPAEKEDILRLCPSLVTVAEVTNHGETVEELHLAHFSIKEYLLKQAQFSLKNASIAISKTCLTYLTDIRGSHSTIRRDFPMARYAAESWMDYAVSAETSEDIVRTTVSFLRDETMFQRWCQLYQPDYASVDDPGPPRASRLYYACFCGLARSAKDLMAEGADIDVQGGRYGTALQAASSEGHPEIVQLLLDKGADVNAQGGECDNALQAASSKGNLEVMQP</sequence>
<dbReference type="SUPFAM" id="SSF48403">
    <property type="entry name" value="Ankyrin repeat"/>
    <property type="match status" value="1"/>
</dbReference>
<name>W9QER4_FUSOX</name>
<dbReference type="InterPro" id="IPR036770">
    <property type="entry name" value="Ankyrin_rpt-contain_sf"/>
</dbReference>
<dbReference type="InterPro" id="IPR002110">
    <property type="entry name" value="Ankyrin_rpt"/>
</dbReference>